<dbReference type="EMBL" id="CP003614">
    <property type="protein sequence ID" value="AFZ08909.1"/>
    <property type="molecule type" value="Genomic_DNA"/>
</dbReference>
<dbReference type="Proteomes" id="UP000010478">
    <property type="component" value="Chromosome"/>
</dbReference>
<feature type="domain" description="DUF6444" evidence="3">
    <location>
        <begin position="47"/>
        <end position="112"/>
    </location>
</feature>
<feature type="domain" description="Transposase IS66 central" evidence="2">
    <location>
        <begin position="191"/>
        <end position="458"/>
    </location>
</feature>
<evidence type="ECO:0000313" key="9">
    <source>
        <dbReference type="Proteomes" id="UP000010478"/>
    </source>
</evidence>
<geneLocation type="plasmid" evidence="8 9">
    <name>pOSC7112.02</name>
</geneLocation>
<evidence type="ECO:0000256" key="1">
    <source>
        <dbReference type="SAM" id="MobiDB-lite"/>
    </source>
</evidence>
<dbReference type="EMBL" id="CP003614">
    <property type="protein sequence ID" value="AFZ06963.1"/>
    <property type="molecule type" value="Genomic_DNA"/>
</dbReference>
<dbReference type="NCBIfam" id="NF033517">
    <property type="entry name" value="transpos_IS66"/>
    <property type="match status" value="1"/>
</dbReference>
<dbReference type="EMBL" id="CP003614">
    <property type="protein sequence ID" value="AFZ09826.1"/>
    <property type="molecule type" value="Genomic_DNA"/>
</dbReference>
<gene>
    <name evidence="4" type="ORF">Osc7112_2534</name>
    <name evidence="5" type="ORF">Osc7112_4617</name>
    <name evidence="6" type="ORF">Osc7112_5087</name>
    <name evidence="7" type="ORF">Osc7112_5604</name>
    <name evidence="8" type="ORF">Osc7112_6557</name>
</gene>
<evidence type="ECO:0000313" key="4">
    <source>
        <dbReference type="EMBL" id="AFZ06963.1"/>
    </source>
</evidence>
<protein>
    <submittedName>
        <fullName evidence="6">Transposase IS66</fullName>
    </submittedName>
</protein>
<evidence type="ECO:0000313" key="7">
    <source>
        <dbReference type="EMBL" id="AFZ09826.1"/>
    </source>
</evidence>
<organism evidence="6 9">
    <name type="scientific">Phormidium nigroviride PCC 7112</name>
    <dbReference type="NCBI Taxonomy" id="179408"/>
    <lineage>
        <taxon>Bacteria</taxon>
        <taxon>Bacillati</taxon>
        <taxon>Cyanobacteriota</taxon>
        <taxon>Cyanophyceae</taxon>
        <taxon>Oscillatoriophycideae</taxon>
        <taxon>Oscillatoriales</taxon>
        <taxon>Oscillatoriaceae</taxon>
        <taxon>Phormidium</taxon>
    </lineage>
</organism>
<feature type="compositionally biased region" description="Low complexity" evidence="1">
    <location>
        <begin position="73"/>
        <end position="83"/>
    </location>
</feature>
<dbReference type="RefSeq" id="WP_015176254.1">
    <property type="nucleotide sequence ID" value="NC_019729.1"/>
</dbReference>
<reference evidence="8 9" key="2">
    <citation type="submission" date="2012-05" db="EMBL/GenBank/DDBJ databases">
        <title>Finished plasmid 2 of genome of Oscillatoria sp. PCC 7112.</title>
        <authorList>
            <consortium name="US DOE Joint Genome Institute"/>
            <person name="Gugger M."/>
            <person name="Coursin T."/>
            <person name="Rippka R."/>
            <person name="Tandeau De Marsac N."/>
            <person name="Huntemann M."/>
            <person name="Wei C.-L."/>
            <person name="Han J."/>
            <person name="Detter J.C."/>
            <person name="Han C."/>
            <person name="Tapia R."/>
            <person name="Davenport K."/>
            <person name="Daligault H."/>
            <person name="Erkkila T."/>
            <person name="Gu W."/>
            <person name="Munk A.C.C."/>
            <person name="Teshima H."/>
            <person name="Xu Y."/>
            <person name="Chain P."/>
            <person name="Chen A."/>
            <person name="Krypides N."/>
            <person name="Mavromatis K."/>
            <person name="Markowitz V."/>
            <person name="Szeto E."/>
            <person name="Ivanova N."/>
            <person name="Mikhailova N."/>
            <person name="Ovchinnikova G."/>
            <person name="Pagani I."/>
            <person name="Pati A."/>
            <person name="Goodwin L."/>
            <person name="Peters L."/>
            <person name="Pitluck S."/>
            <person name="Woyke T."/>
            <person name="Kerfeld C."/>
        </authorList>
    </citation>
    <scope>NUCLEOTIDE SEQUENCE [LARGE SCALE GENOMIC DNA]</scope>
    <source>
        <strain evidence="8 9">PCC 7112</strain>
        <plasmid evidence="8 9">pOSC7112.02</plasmid>
    </source>
</reference>
<dbReference type="KEGG" id="oni:Osc7112_5604"/>
<sequence>MLKTPALTSEPPEIAIAVEQMAQTMLSLGEWLLKQQQQLKQQQRKLAEKQQLIEEQQQEIEQLKEALSKLKNRSSSNSSIPPSADQIKKPSDKSKRKKGKKRGPKYDHPGKTRNGFGEPDHIIELQPERCPVCQAGVEAITTTPTKVQQVAELVEQPVEIREYRRPLCQCVDCGWSGYSQLPPSVIEGFSYGSRLCSVVGWLGYGGNLPWRKQEYFVEHVLGVPISQGSLAKMQRYFQQSLQPIYQQWLTYVQQPGVRCVDETTYCIDGIKYWLWVATSDRVCVLLLAPTRSSAELQQLLGQNFEGILSSDCFSAYNRQSAAAKQKCLTHLERDLEALKLSRFEANRLFAQGVGEILTTARTLHRDYHAGKLSCLQLAGNRSVIEAQLQAVLHNPPVTGWPADAQRLTNRMQRHWTEWFTFLDYPQVKPDNNDAERALRPVVVHRKVTGGARSDWGAQLVAQMFSFLETVRLQGHEAIAQLYQLLCLAGRSPPGLQFS</sequence>
<dbReference type="InterPro" id="IPR045618">
    <property type="entry name" value="DUF6444"/>
</dbReference>
<dbReference type="PATRIC" id="fig|179408.3.peg.3106"/>
<feature type="region of interest" description="Disordered" evidence="1">
    <location>
        <begin position="67"/>
        <end position="119"/>
    </location>
</feature>
<dbReference type="Pfam" id="PF03050">
    <property type="entry name" value="DDE_Tnp_IS66"/>
    <property type="match status" value="1"/>
</dbReference>
<dbReference type="Proteomes" id="UP000010478">
    <property type="component" value="Plasmid pOSC7112.02"/>
</dbReference>
<dbReference type="AlphaFoldDB" id="K9VP66"/>
<accession>K9VP66</accession>
<reference evidence="6 9" key="1">
    <citation type="submission" date="2012-05" db="EMBL/GenBank/DDBJ databases">
        <title>Finished chromosome of genome of Oscillatoria sp. PCC 7112.</title>
        <authorList>
            <consortium name="US DOE Joint Genome Institute"/>
            <person name="Gugger M."/>
            <person name="Coursin T."/>
            <person name="Rippka R."/>
            <person name="Tandeau De Marsac N."/>
            <person name="Huntemann M."/>
            <person name="Wei C.-L."/>
            <person name="Han J."/>
            <person name="Detter J.C."/>
            <person name="Han C."/>
            <person name="Tapia R."/>
            <person name="Davenport K."/>
            <person name="Daligault H."/>
            <person name="Erkkila T."/>
            <person name="Gu W."/>
            <person name="Munk A.C.C."/>
            <person name="Teshima H."/>
            <person name="Xu Y."/>
            <person name="Chain P."/>
            <person name="Chen A."/>
            <person name="Krypides N."/>
            <person name="Mavromatis K."/>
            <person name="Markowitz V."/>
            <person name="Szeto E."/>
            <person name="Ivanova N."/>
            <person name="Mikhailova N."/>
            <person name="Ovchinnikova G."/>
            <person name="Pagani I."/>
            <person name="Pati A."/>
            <person name="Goodwin L."/>
            <person name="Peters L."/>
            <person name="Pitluck S."/>
            <person name="Woyke T."/>
            <person name="Kerfeld C."/>
        </authorList>
    </citation>
    <scope>NUCLEOTIDE SEQUENCE [LARGE SCALE GENOMIC DNA]</scope>
    <source>
        <strain evidence="6 9">PCC 7112</strain>
    </source>
</reference>
<dbReference type="KEGG" id="oni:Osc7112_5087"/>
<dbReference type="InterPro" id="IPR052344">
    <property type="entry name" value="Transposase-related"/>
</dbReference>
<evidence type="ECO:0000313" key="6">
    <source>
        <dbReference type="EMBL" id="AFZ09349.1"/>
    </source>
</evidence>
<dbReference type="InterPro" id="IPR004291">
    <property type="entry name" value="Transposase_IS66_central"/>
</dbReference>
<dbReference type="KEGG" id="oni:Osc7112_2534"/>
<dbReference type="STRING" id="179408.Osc7112_2534"/>
<dbReference type="eggNOG" id="COG3464">
    <property type="taxonomic scope" value="Bacteria"/>
</dbReference>
<name>K9VP66_9CYAN</name>
<keyword evidence="8" id="KW-0614">Plasmid</keyword>
<evidence type="ECO:0000259" key="2">
    <source>
        <dbReference type="Pfam" id="PF03050"/>
    </source>
</evidence>
<keyword evidence="9" id="KW-1185">Reference proteome</keyword>
<evidence type="ECO:0000313" key="5">
    <source>
        <dbReference type="EMBL" id="AFZ08909.1"/>
    </source>
</evidence>
<dbReference type="EMBL" id="CP003616">
    <property type="protein sequence ID" value="AFZ10690.1"/>
    <property type="molecule type" value="Genomic_DNA"/>
</dbReference>
<dbReference type="HOGENOM" id="CLU_039294_0_1_3"/>
<dbReference type="PANTHER" id="PTHR33678:SF2">
    <property type="match status" value="1"/>
</dbReference>
<proteinExistence type="predicted"/>
<dbReference type="EMBL" id="CP003614">
    <property type="protein sequence ID" value="AFZ09349.1"/>
    <property type="molecule type" value="Genomic_DNA"/>
</dbReference>
<dbReference type="OrthoDB" id="491088at2"/>
<evidence type="ECO:0000313" key="8">
    <source>
        <dbReference type="EMBL" id="AFZ10690.1"/>
    </source>
</evidence>
<evidence type="ECO:0000259" key="3">
    <source>
        <dbReference type="Pfam" id="PF20042"/>
    </source>
</evidence>
<dbReference type="PANTHER" id="PTHR33678">
    <property type="entry name" value="BLL1576 PROTEIN"/>
    <property type="match status" value="1"/>
</dbReference>
<feature type="compositionally biased region" description="Basic residues" evidence="1">
    <location>
        <begin position="94"/>
        <end position="103"/>
    </location>
</feature>
<dbReference type="KEGG" id="oni:Osc7112_4617"/>
<dbReference type="KEGG" id="oni:Osc7112_6557"/>
<dbReference type="Pfam" id="PF20042">
    <property type="entry name" value="DUF6444"/>
    <property type="match status" value="1"/>
</dbReference>